<accession>N2BPV5</accession>
<dbReference type="InterPro" id="IPR000825">
    <property type="entry name" value="SUF_FeS_clus_asmbl_SufBD_core"/>
</dbReference>
<comment type="similarity">
    <text evidence="1">Belongs to the iron-sulfur cluster assembly SufBD family.</text>
</comment>
<organism evidence="3 4">
    <name type="scientific">Atopobium minutum 10063974</name>
    <dbReference type="NCBI Taxonomy" id="997872"/>
    <lineage>
        <taxon>Bacteria</taxon>
        <taxon>Bacillati</taxon>
        <taxon>Actinomycetota</taxon>
        <taxon>Coriobacteriia</taxon>
        <taxon>Coriobacteriales</taxon>
        <taxon>Atopobiaceae</taxon>
        <taxon>Atopobium</taxon>
    </lineage>
</organism>
<dbReference type="PATRIC" id="fig|997872.3.peg.1281"/>
<feature type="domain" description="SUF system FeS cluster assembly SufBD core" evidence="2">
    <location>
        <begin position="141"/>
        <end position="338"/>
    </location>
</feature>
<name>N2BPV5_9ACTN</name>
<evidence type="ECO:0000313" key="4">
    <source>
        <dbReference type="Proteomes" id="UP000012651"/>
    </source>
</evidence>
<dbReference type="InterPro" id="IPR037284">
    <property type="entry name" value="SUF_FeS_clus_asmbl_SufBD_sf"/>
</dbReference>
<proteinExistence type="inferred from homology"/>
<dbReference type="PANTHER" id="PTHR30508:SF1">
    <property type="entry name" value="UPF0051 PROTEIN ABCI8, CHLOROPLASTIC-RELATED"/>
    <property type="match status" value="1"/>
</dbReference>
<protein>
    <recommendedName>
        <fullName evidence="2">SUF system FeS cluster assembly SufBD core domain-containing protein</fullName>
    </recommendedName>
</protein>
<evidence type="ECO:0000256" key="1">
    <source>
        <dbReference type="ARBA" id="ARBA00043967"/>
    </source>
</evidence>
<dbReference type="GO" id="GO:0016226">
    <property type="term" value="P:iron-sulfur cluster assembly"/>
    <property type="evidence" value="ECO:0007669"/>
    <property type="project" value="InterPro"/>
</dbReference>
<dbReference type="EMBL" id="AGXC01000002">
    <property type="protein sequence ID" value="EMZ42301.1"/>
    <property type="molecule type" value="Genomic_DNA"/>
</dbReference>
<keyword evidence="4" id="KW-1185">Reference proteome</keyword>
<reference evidence="3 4" key="1">
    <citation type="submission" date="2013-03" db="EMBL/GenBank/DDBJ databases">
        <title>The Genome Sequence of Atopobium minutum 10063974.</title>
        <authorList>
            <consortium name="The Broad Institute Genome Sequencing Platform"/>
            <person name="Earl A."/>
            <person name="Ward D."/>
            <person name="Feldgarden M."/>
            <person name="Gevers D."/>
            <person name="Lambert T."/>
            <person name="Marvaud J.-C."/>
            <person name="Courvalin P."/>
            <person name="Walker B."/>
            <person name="Young S.K."/>
            <person name="Zeng Q."/>
            <person name="Gargeya S."/>
            <person name="Fitzgerald M."/>
            <person name="Haas B."/>
            <person name="Abouelleil A."/>
            <person name="Alvarado L."/>
            <person name="Arachchi H.M."/>
            <person name="Berlin A.M."/>
            <person name="Chapman S.B."/>
            <person name="Dewar J."/>
            <person name="Goldberg J."/>
            <person name="Griggs A."/>
            <person name="Gujja S."/>
            <person name="Hansen M."/>
            <person name="Howarth C."/>
            <person name="Imamovic A."/>
            <person name="Larimer J."/>
            <person name="McCowan C."/>
            <person name="Murphy C."/>
            <person name="Neiman D."/>
            <person name="Pearson M."/>
            <person name="Priest M."/>
            <person name="Roberts A."/>
            <person name="Saif S."/>
            <person name="Shea T."/>
            <person name="Sisk P."/>
            <person name="Sykes S."/>
            <person name="Wortman J."/>
            <person name="Nusbaum C."/>
            <person name="Birren B."/>
        </authorList>
    </citation>
    <scope>NUCLEOTIDE SEQUENCE [LARGE SCALE GENOMIC DNA]</scope>
    <source>
        <strain evidence="3 4">10063974</strain>
    </source>
</reference>
<gene>
    <name evidence="3" type="ORF">HMPREF1091_01275</name>
</gene>
<dbReference type="HOGENOM" id="CLU_026231_2_1_11"/>
<dbReference type="RefSeq" id="WP_002564020.1">
    <property type="nucleotide sequence ID" value="NZ_KB822533.1"/>
</dbReference>
<comment type="caution">
    <text evidence="3">The sequence shown here is derived from an EMBL/GenBank/DDBJ whole genome shotgun (WGS) entry which is preliminary data.</text>
</comment>
<evidence type="ECO:0000313" key="3">
    <source>
        <dbReference type="EMBL" id="EMZ42301.1"/>
    </source>
</evidence>
<dbReference type="Pfam" id="PF01458">
    <property type="entry name" value="SUFBD_core"/>
    <property type="match status" value="1"/>
</dbReference>
<dbReference type="OrthoDB" id="9803529at2"/>
<dbReference type="InterPro" id="IPR055346">
    <property type="entry name" value="Fe-S_cluster_assembly_SufBD"/>
</dbReference>
<dbReference type="SUPFAM" id="SSF101960">
    <property type="entry name" value="Stabilizer of iron transporter SufD"/>
    <property type="match status" value="1"/>
</dbReference>
<dbReference type="Proteomes" id="UP000012651">
    <property type="component" value="Unassembled WGS sequence"/>
</dbReference>
<sequence>MAVQTLTGVNTPVAQTWNYLHINDITLQVPAADKPLEPAAVPARTAELDALEMGSGMQAATWIDQIAGARNTISVPASTTQDVDILVSDTNPYLATDIVVEENATATITIVETREGSEAGTDRAGTATNAANAATTADASDTPIAAAQGLRVIARPGAHVILTSFTCGNNRSYLNNIGIELQDSAMLESKQFVLSGATTASGMAVNLAGDNSRADLYVRYLVRNKETLDMNYTARMRGCNTRCDIAISGVLEDGGSKTLRDTIDLIHGAKGAAGLENETVVLAGKNVINKSLPTILCGEDDVAGDHGATVGAVSPEQLEYLNARGLTEQQAIELISHAVCDDAYVHAHTPEARRSVIAATERIYGTQDAQELEQR</sequence>
<dbReference type="PANTHER" id="PTHR30508">
    <property type="entry name" value="FES CLUSTER ASSEMBLY PROTEIN SUF"/>
    <property type="match status" value="1"/>
</dbReference>
<dbReference type="AlphaFoldDB" id="N2BPV5"/>
<evidence type="ECO:0000259" key="2">
    <source>
        <dbReference type="Pfam" id="PF01458"/>
    </source>
</evidence>